<comment type="caution">
    <text evidence="3">The sequence shown here is derived from an EMBL/GenBank/DDBJ whole genome shotgun (WGS) entry which is preliminary data.</text>
</comment>
<dbReference type="Proteomes" id="UP000572268">
    <property type="component" value="Unassembled WGS sequence"/>
</dbReference>
<dbReference type="EMBL" id="JABAHT010000472">
    <property type="protein sequence ID" value="KAF4655330.1"/>
    <property type="molecule type" value="Genomic_DNA"/>
</dbReference>
<evidence type="ECO:0000313" key="2">
    <source>
        <dbReference type="EMBL" id="KAF4654406.1"/>
    </source>
</evidence>
<name>A0A7J6L842_PEROL</name>
<organism evidence="3 4">
    <name type="scientific">Perkinsus olseni</name>
    <name type="common">Perkinsus atlanticus</name>
    <dbReference type="NCBI Taxonomy" id="32597"/>
    <lineage>
        <taxon>Eukaryota</taxon>
        <taxon>Sar</taxon>
        <taxon>Alveolata</taxon>
        <taxon>Perkinsozoa</taxon>
        <taxon>Perkinsea</taxon>
        <taxon>Perkinsida</taxon>
        <taxon>Perkinsidae</taxon>
        <taxon>Perkinsus</taxon>
    </lineage>
</organism>
<gene>
    <name evidence="2" type="ORF">FOL46_008736</name>
    <name evidence="3" type="ORF">FOZ61_007637</name>
</gene>
<feature type="region of interest" description="Disordered" evidence="1">
    <location>
        <begin position="120"/>
        <end position="181"/>
    </location>
</feature>
<dbReference type="EMBL" id="JABANN010000723">
    <property type="protein sequence ID" value="KAF4654406.1"/>
    <property type="molecule type" value="Genomic_DNA"/>
</dbReference>
<feature type="compositionally biased region" description="Polar residues" evidence="1">
    <location>
        <begin position="59"/>
        <end position="74"/>
    </location>
</feature>
<feature type="compositionally biased region" description="Low complexity" evidence="1">
    <location>
        <begin position="126"/>
        <end position="137"/>
    </location>
</feature>
<feature type="region of interest" description="Disordered" evidence="1">
    <location>
        <begin position="56"/>
        <end position="79"/>
    </location>
</feature>
<accession>A0A7J6L842</accession>
<evidence type="ECO:0000313" key="5">
    <source>
        <dbReference type="Proteomes" id="UP000572268"/>
    </source>
</evidence>
<feature type="compositionally biased region" description="Gly residues" evidence="1">
    <location>
        <begin position="170"/>
        <end position="181"/>
    </location>
</feature>
<proteinExistence type="predicted"/>
<dbReference type="AlphaFoldDB" id="A0A7J6L842"/>
<protein>
    <submittedName>
        <fullName evidence="3">Uncharacterized protein</fullName>
    </submittedName>
</protein>
<reference evidence="4 5" key="1">
    <citation type="submission" date="2020-04" db="EMBL/GenBank/DDBJ databases">
        <title>Perkinsus olseni comparative genomics.</title>
        <authorList>
            <person name="Bogema D.R."/>
        </authorList>
    </citation>
    <scope>NUCLEOTIDE SEQUENCE [LARGE SCALE GENOMIC DNA]</scope>
    <source>
        <strain evidence="3">ATCC PRA-179</strain>
        <strain evidence="2">ATCC PRA-31</strain>
    </source>
</reference>
<evidence type="ECO:0000256" key="1">
    <source>
        <dbReference type="SAM" id="MobiDB-lite"/>
    </source>
</evidence>
<sequence length="181" mass="19071">MFLTFPRTHQRLLVRTSAATGRRANEIRARNQPSFGRKSHKNHHQQQHAVEAQAAAAVTKTSDGQVAQNQTSQVPGPAAGGRPGLLGAIADGMASGLGWGMGMRLMDGIFGPRTMEVVHHDHQDPSSSMDASSVDASGTAGSTGLEGDNGTSWFSNDNDQGMTDDFGSSWFGGDGGGDWDF</sequence>
<dbReference type="Proteomes" id="UP000570595">
    <property type="component" value="Unassembled WGS sequence"/>
</dbReference>
<evidence type="ECO:0000313" key="4">
    <source>
        <dbReference type="Proteomes" id="UP000570595"/>
    </source>
</evidence>
<feature type="compositionally biased region" description="Polar residues" evidence="1">
    <location>
        <begin position="149"/>
        <end position="161"/>
    </location>
</feature>
<dbReference type="OrthoDB" id="443153at2759"/>
<evidence type="ECO:0000313" key="3">
    <source>
        <dbReference type="EMBL" id="KAF4655330.1"/>
    </source>
</evidence>